<accession>A0ABQ6NNP8</accession>
<dbReference type="SUPFAM" id="SSF48452">
    <property type="entry name" value="TPR-like"/>
    <property type="match status" value="1"/>
</dbReference>
<evidence type="ECO:0000313" key="2">
    <source>
        <dbReference type="EMBL" id="GMK46180.1"/>
    </source>
</evidence>
<evidence type="ECO:0008006" key="4">
    <source>
        <dbReference type="Google" id="ProtNLM"/>
    </source>
</evidence>
<evidence type="ECO:0000256" key="1">
    <source>
        <dbReference type="SAM" id="MobiDB-lite"/>
    </source>
</evidence>
<keyword evidence="3" id="KW-1185">Reference proteome</keyword>
<evidence type="ECO:0000313" key="3">
    <source>
        <dbReference type="Proteomes" id="UP001285921"/>
    </source>
</evidence>
<feature type="region of interest" description="Disordered" evidence="1">
    <location>
        <begin position="82"/>
        <end position="132"/>
    </location>
</feature>
<reference evidence="2 3" key="1">
    <citation type="submission" date="2023-05" db="EMBL/GenBank/DDBJ databases">
        <title>Draft genome of Paenibacillus sp. CCS26.</title>
        <authorList>
            <person name="Akita H."/>
            <person name="Shinto Y."/>
            <person name="Kimura Z."/>
        </authorList>
    </citation>
    <scope>NUCLEOTIDE SEQUENCE [LARGE SCALE GENOMIC DNA]</scope>
    <source>
        <strain evidence="2 3">CCS26</strain>
    </source>
</reference>
<gene>
    <name evidence="2" type="ORF">PghCCS26_33090</name>
</gene>
<name>A0ABQ6NNP8_9BACL</name>
<sequence>MFQQMFDAMNEILDHLIEAYPTASGEQKAQFDEQLVMLKKMSDSLVEHWIDFEEKFSYFVEQHAATLEGPVTQMIPPSMLAMESSTELGEPPAKPSPAAGQAAPSPSKEPTAPPQTMHSAASQAGEHESVSAKEAYNAELDMEVPYEYAMMISKGQGYYKLFMFSNAADHFQSAVSYLPECNLARLYLAMTHMHLQNWSEAQRHFQLLVSLTDYPKWRALGYNALGCIQAIYMNLEQAEQFFIKAYETCPSFKDPLNNLKCCKETPQQLSLFFGSTELCCL</sequence>
<dbReference type="EMBL" id="BTCL01000011">
    <property type="protein sequence ID" value="GMK46180.1"/>
    <property type="molecule type" value="Genomic_DNA"/>
</dbReference>
<organism evidence="2 3">
    <name type="scientific">Paenibacillus glycanilyticus</name>
    <dbReference type="NCBI Taxonomy" id="126569"/>
    <lineage>
        <taxon>Bacteria</taxon>
        <taxon>Bacillati</taxon>
        <taxon>Bacillota</taxon>
        <taxon>Bacilli</taxon>
        <taxon>Bacillales</taxon>
        <taxon>Paenibacillaceae</taxon>
        <taxon>Paenibacillus</taxon>
    </lineage>
</organism>
<dbReference type="InterPro" id="IPR011990">
    <property type="entry name" value="TPR-like_helical_dom_sf"/>
</dbReference>
<comment type="caution">
    <text evidence="2">The sequence shown here is derived from an EMBL/GenBank/DDBJ whole genome shotgun (WGS) entry which is preliminary data.</text>
</comment>
<feature type="compositionally biased region" description="Low complexity" evidence="1">
    <location>
        <begin position="96"/>
        <end position="106"/>
    </location>
</feature>
<protein>
    <recommendedName>
        <fullName evidence="4">Tetratricopeptide repeat protein</fullName>
    </recommendedName>
</protein>
<dbReference type="SMART" id="SM00028">
    <property type="entry name" value="TPR"/>
    <property type="match status" value="3"/>
</dbReference>
<dbReference type="InterPro" id="IPR019734">
    <property type="entry name" value="TPR_rpt"/>
</dbReference>
<dbReference type="RefSeq" id="WP_317980617.1">
    <property type="nucleotide sequence ID" value="NZ_BTCL01000011.1"/>
</dbReference>
<proteinExistence type="predicted"/>
<dbReference type="Proteomes" id="UP001285921">
    <property type="component" value="Unassembled WGS sequence"/>
</dbReference>
<dbReference type="Gene3D" id="1.25.40.10">
    <property type="entry name" value="Tetratricopeptide repeat domain"/>
    <property type="match status" value="1"/>
</dbReference>